<reference evidence="2 3" key="1">
    <citation type="submission" date="2016-11" db="EMBL/GenBank/DDBJ databases">
        <title>Paenibacillus species isolates.</title>
        <authorList>
            <person name="Beno S.M."/>
        </authorList>
    </citation>
    <scope>NUCLEOTIDE SEQUENCE [LARGE SCALE GENOMIC DNA]</scope>
    <source>
        <strain evidence="2 3">FSL H8-0246</strain>
    </source>
</reference>
<keyword evidence="1" id="KW-0812">Transmembrane</keyword>
<evidence type="ECO:0000256" key="1">
    <source>
        <dbReference type="SAM" id="Phobius"/>
    </source>
</evidence>
<dbReference type="Proteomes" id="UP000187134">
    <property type="component" value="Unassembled WGS sequence"/>
</dbReference>
<dbReference type="AlphaFoldDB" id="A0A1R1BVC5"/>
<dbReference type="EMBL" id="MRTJ01000004">
    <property type="protein sequence ID" value="OMF13813.1"/>
    <property type="molecule type" value="Genomic_DNA"/>
</dbReference>
<name>A0A1R1BVC5_PAEAM</name>
<comment type="caution">
    <text evidence="2">The sequence shown here is derived from an EMBL/GenBank/DDBJ whole genome shotgun (WGS) entry which is preliminary data.</text>
</comment>
<feature type="transmembrane region" description="Helical" evidence="1">
    <location>
        <begin position="60"/>
        <end position="79"/>
    </location>
</feature>
<proteinExistence type="predicted"/>
<protein>
    <submittedName>
        <fullName evidence="2">Uncharacterized protein</fullName>
    </submittedName>
</protein>
<evidence type="ECO:0000313" key="2">
    <source>
        <dbReference type="EMBL" id="OMF13813.1"/>
    </source>
</evidence>
<organism evidence="2 3">
    <name type="scientific">Paenibacillus amylolyticus</name>
    <dbReference type="NCBI Taxonomy" id="1451"/>
    <lineage>
        <taxon>Bacteria</taxon>
        <taxon>Bacillati</taxon>
        <taxon>Bacillota</taxon>
        <taxon>Bacilli</taxon>
        <taxon>Bacillales</taxon>
        <taxon>Paenibacillaceae</taxon>
        <taxon>Paenibacillus</taxon>
    </lineage>
</organism>
<keyword evidence="1" id="KW-1133">Transmembrane helix</keyword>
<keyword evidence="1" id="KW-0472">Membrane</keyword>
<accession>A0A1R1BVC5</accession>
<evidence type="ECO:0000313" key="3">
    <source>
        <dbReference type="Proteomes" id="UP000187134"/>
    </source>
</evidence>
<sequence>MLICHHYYSCRTQVEDDLKIRRFTLYIYKTLNLDIIRREEKKTPMASSSVFYANLGIHQLIWSGIIFALIALVLIWVKIKCFNHARLLRD</sequence>
<gene>
    <name evidence="2" type="ORF">BK131_14220</name>
</gene>